<dbReference type="RefSeq" id="WP_060347043.1">
    <property type="nucleotide sequence ID" value="NZ_LPLZ01000033.1"/>
</dbReference>
<evidence type="ECO:0000256" key="4">
    <source>
        <dbReference type="ARBA" id="ARBA00022723"/>
    </source>
</evidence>
<dbReference type="InterPro" id="IPR034457">
    <property type="entry name" value="Organic_radical-activating"/>
</dbReference>
<keyword evidence="4" id="KW-0479">Metal-binding</keyword>
<reference evidence="7 8" key="1">
    <citation type="submission" date="2015-11" db="EMBL/GenBank/DDBJ databases">
        <title>Expanding the genomic diversity of Burkholderia species for the development of highly accurate diagnostics.</title>
        <authorList>
            <person name="Sahl J."/>
            <person name="Keim P."/>
            <person name="Wagner D."/>
        </authorList>
    </citation>
    <scope>NUCLEOTIDE SEQUENCE [LARGE SCALE GENOMIC DNA]</scope>
    <source>
        <strain evidence="7 8">MSMB793WGS</strain>
    </source>
</reference>
<evidence type="ECO:0000256" key="2">
    <source>
        <dbReference type="ARBA" id="ARBA00022485"/>
    </source>
</evidence>
<organism evidence="7 8">
    <name type="scientific">Burkholderia territorii</name>
    <dbReference type="NCBI Taxonomy" id="1503055"/>
    <lineage>
        <taxon>Bacteria</taxon>
        <taxon>Pseudomonadati</taxon>
        <taxon>Pseudomonadota</taxon>
        <taxon>Betaproteobacteria</taxon>
        <taxon>Burkholderiales</taxon>
        <taxon>Burkholderiaceae</taxon>
        <taxon>Burkholderia</taxon>
        <taxon>Burkholderia cepacia complex</taxon>
    </lineage>
</organism>
<dbReference type="GO" id="GO:0046872">
    <property type="term" value="F:metal ion binding"/>
    <property type="evidence" value="ECO:0007669"/>
    <property type="project" value="UniProtKB-KW"/>
</dbReference>
<gene>
    <name evidence="7" type="ORF">WT83_12790</name>
</gene>
<dbReference type="GO" id="GO:0051539">
    <property type="term" value="F:4 iron, 4 sulfur cluster binding"/>
    <property type="evidence" value="ECO:0007669"/>
    <property type="project" value="UniProtKB-KW"/>
</dbReference>
<comment type="caution">
    <text evidence="7">The sequence shown here is derived from an EMBL/GenBank/DDBJ whole genome shotgun (WGS) entry which is preliminary data.</text>
</comment>
<evidence type="ECO:0000256" key="5">
    <source>
        <dbReference type="ARBA" id="ARBA00023004"/>
    </source>
</evidence>
<sequence length="214" mass="23538">MDIRISRLHFPVTTLGPGQRIGIWFQGCSIRCPGCISMDTWANAGGETTVDAVLAQVRTWLPDATGMTISGGEPFDQPEALIDLLHGLRKLSTCDILVYSGHPIESLTDTLARADGLIDVLISDAFDIDAPQTRPLRGSDNQRLHCLTALGRAGFSQYESTLTKRGKALDVMFDEDGSVWFAGIPDRDDFQRLRDLLIDQGHQVRISADKAKNR</sequence>
<protein>
    <submittedName>
        <fullName evidence="7">Radical SAM protein</fullName>
    </submittedName>
</protein>
<dbReference type="PANTHER" id="PTHR30352:SF2">
    <property type="entry name" value="ANAEROBIC RIBONUCLEOSIDE-TRIPHOSPHATE REDUCTASE-ACTIVATING PROTEIN"/>
    <property type="match status" value="1"/>
</dbReference>
<dbReference type="PANTHER" id="PTHR30352">
    <property type="entry name" value="PYRUVATE FORMATE-LYASE-ACTIVATING ENZYME"/>
    <property type="match status" value="1"/>
</dbReference>
<dbReference type="InterPro" id="IPR058240">
    <property type="entry name" value="rSAM_sf"/>
</dbReference>
<dbReference type="InterPro" id="IPR013785">
    <property type="entry name" value="Aldolase_TIM"/>
</dbReference>
<dbReference type="Proteomes" id="UP000068016">
    <property type="component" value="Unassembled WGS sequence"/>
</dbReference>
<dbReference type="GO" id="GO:0004748">
    <property type="term" value="F:ribonucleoside-diphosphate reductase activity, thioredoxin disulfide as acceptor"/>
    <property type="evidence" value="ECO:0007669"/>
    <property type="project" value="TreeGrafter"/>
</dbReference>
<dbReference type="SFLD" id="SFLDS00029">
    <property type="entry name" value="Radical_SAM"/>
    <property type="match status" value="1"/>
</dbReference>
<accession>A0A108EVX1</accession>
<dbReference type="EMBL" id="LPLZ01000033">
    <property type="protein sequence ID" value="KWN18313.1"/>
    <property type="molecule type" value="Genomic_DNA"/>
</dbReference>
<evidence type="ECO:0000313" key="8">
    <source>
        <dbReference type="Proteomes" id="UP000068016"/>
    </source>
</evidence>
<keyword evidence="6" id="KW-0411">Iron-sulfur</keyword>
<comment type="cofactor">
    <cofactor evidence="1">
        <name>[4Fe-4S] cluster</name>
        <dbReference type="ChEBI" id="CHEBI:49883"/>
    </cofactor>
</comment>
<dbReference type="Gene3D" id="3.20.20.70">
    <property type="entry name" value="Aldolase class I"/>
    <property type="match status" value="1"/>
</dbReference>
<evidence type="ECO:0000256" key="1">
    <source>
        <dbReference type="ARBA" id="ARBA00001966"/>
    </source>
</evidence>
<keyword evidence="2" id="KW-0004">4Fe-4S</keyword>
<dbReference type="AlphaFoldDB" id="A0A108EVX1"/>
<dbReference type="InterPro" id="IPR007197">
    <property type="entry name" value="rSAM"/>
</dbReference>
<evidence type="ECO:0000256" key="3">
    <source>
        <dbReference type="ARBA" id="ARBA00022691"/>
    </source>
</evidence>
<dbReference type="SUPFAM" id="SSF102114">
    <property type="entry name" value="Radical SAM enzymes"/>
    <property type="match status" value="1"/>
</dbReference>
<proteinExistence type="predicted"/>
<evidence type="ECO:0000256" key="6">
    <source>
        <dbReference type="ARBA" id="ARBA00023014"/>
    </source>
</evidence>
<keyword evidence="5" id="KW-0408">Iron</keyword>
<name>A0A108EVX1_9BURK</name>
<keyword evidence="3" id="KW-0949">S-adenosyl-L-methionine</keyword>
<dbReference type="Pfam" id="PF13353">
    <property type="entry name" value="Fer4_12"/>
    <property type="match status" value="1"/>
</dbReference>
<evidence type="ECO:0000313" key="7">
    <source>
        <dbReference type="EMBL" id="KWN18313.1"/>
    </source>
</evidence>